<proteinExistence type="predicted"/>
<keyword evidence="1" id="KW-0472">Membrane</keyword>
<keyword evidence="1" id="KW-1133">Transmembrane helix</keyword>
<protein>
    <submittedName>
        <fullName evidence="2">Uncharacterized protein</fullName>
    </submittedName>
</protein>
<organism evidence="2">
    <name type="scientific">marine metagenome</name>
    <dbReference type="NCBI Taxonomy" id="408172"/>
    <lineage>
        <taxon>unclassified sequences</taxon>
        <taxon>metagenomes</taxon>
        <taxon>ecological metagenomes</taxon>
    </lineage>
</organism>
<evidence type="ECO:0000313" key="2">
    <source>
        <dbReference type="EMBL" id="SVD32925.1"/>
    </source>
</evidence>
<name>A0A382UGE8_9ZZZZ</name>
<accession>A0A382UGE8</accession>
<evidence type="ECO:0000256" key="1">
    <source>
        <dbReference type="SAM" id="Phobius"/>
    </source>
</evidence>
<keyword evidence="1" id="KW-0812">Transmembrane</keyword>
<sequence>MNKNIFSMNILSKYSELFQILGVVGLIASLIFVGLELRQSQRIALAEQHVERTKVFTEVINTATNNGIAYFYPDHDYDKYELFIHNFWHMFWNVSETDYLKYRLGLMDEGIWQARYAIMKRNKSRESYTSRVCDLAERVWQGKSTQLDSEFVKLINAIPSKDCVESD</sequence>
<reference evidence="2" key="1">
    <citation type="submission" date="2018-05" db="EMBL/GenBank/DDBJ databases">
        <authorList>
            <person name="Lanie J.A."/>
            <person name="Ng W.-L."/>
            <person name="Kazmierczak K.M."/>
            <person name="Andrzejewski T.M."/>
            <person name="Davidsen T.M."/>
            <person name="Wayne K.J."/>
            <person name="Tettelin H."/>
            <person name="Glass J.I."/>
            <person name="Rusch D."/>
            <person name="Podicherti R."/>
            <person name="Tsui H.-C.T."/>
            <person name="Winkler M.E."/>
        </authorList>
    </citation>
    <scope>NUCLEOTIDE SEQUENCE</scope>
</reference>
<gene>
    <name evidence="2" type="ORF">METZ01_LOCUS385779</name>
</gene>
<dbReference type="AlphaFoldDB" id="A0A382UGE8"/>
<dbReference type="EMBL" id="UINC01143792">
    <property type="protein sequence ID" value="SVD32925.1"/>
    <property type="molecule type" value="Genomic_DNA"/>
</dbReference>
<feature type="transmembrane region" description="Helical" evidence="1">
    <location>
        <begin position="17"/>
        <end position="35"/>
    </location>
</feature>